<evidence type="ECO:0000256" key="1">
    <source>
        <dbReference type="ARBA" id="ARBA00007993"/>
    </source>
</evidence>
<comment type="similarity">
    <text evidence="1">Belongs to the UPF0046 family.</text>
</comment>
<dbReference type="SUPFAM" id="SSF56300">
    <property type="entry name" value="Metallo-dependent phosphatases"/>
    <property type="match status" value="1"/>
</dbReference>
<dbReference type="Gene3D" id="3.60.21.10">
    <property type="match status" value="1"/>
</dbReference>
<comment type="caution">
    <text evidence="3">The sequence shown here is derived from an EMBL/GenBank/DDBJ whole genome shotgun (WGS) entry which is preliminary data.</text>
</comment>
<dbReference type="InterPro" id="IPR004843">
    <property type="entry name" value="Calcineurin-like_PHP"/>
</dbReference>
<gene>
    <name evidence="3" type="primary">T07D4.2-L</name>
    <name evidence="3" type="ORF">Hamer_G010171</name>
</gene>
<dbReference type="EMBL" id="JAHLQT010021257">
    <property type="protein sequence ID" value="KAG7167777.1"/>
    <property type="molecule type" value="Genomic_DNA"/>
</dbReference>
<dbReference type="GO" id="GO:0016787">
    <property type="term" value="F:hydrolase activity"/>
    <property type="evidence" value="ECO:0007669"/>
    <property type="project" value="InterPro"/>
</dbReference>
<dbReference type="PANTHER" id="PTHR12905:SF0">
    <property type="entry name" value="CALCINEURIN-LIKE PHOSPHOESTERASE DOMAIN-CONTAINING PROTEIN"/>
    <property type="match status" value="1"/>
</dbReference>
<dbReference type="PANTHER" id="PTHR12905">
    <property type="entry name" value="METALLOPHOSPHOESTERASE"/>
    <property type="match status" value="1"/>
</dbReference>
<evidence type="ECO:0000313" key="3">
    <source>
        <dbReference type="EMBL" id="KAG7167777.1"/>
    </source>
</evidence>
<accession>A0A8J5K0C8</accession>
<dbReference type="Proteomes" id="UP000747542">
    <property type="component" value="Unassembled WGS sequence"/>
</dbReference>
<keyword evidence="4" id="KW-1185">Reference proteome</keyword>
<dbReference type="Pfam" id="PF00149">
    <property type="entry name" value="Metallophos"/>
    <property type="match status" value="1"/>
</dbReference>
<feature type="domain" description="Calcineurin-like phosphoesterase" evidence="2">
    <location>
        <begin position="2"/>
        <end position="127"/>
    </location>
</feature>
<protein>
    <submittedName>
        <fullName evidence="3">UPF0046 protein T07D4.2-like</fullName>
    </submittedName>
</protein>
<dbReference type="AlphaFoldDB" id="A0A8J5K0C8"/>
<dbReference type="InterPro" id="IPR051693">
    <property type="entry name" value="UPF0046_metallophosphoest"/>
</dbReference>
<evidence type="ECO:0000259" key="2">
    <source>
        <dbReference type="Pfam" id="PF00149"/>
    </source>
</evidence>
<organism evidence="3 4">
    <name type="scientific">Homarus americanus</name>
    <name type="common">American lobster</name>
    <dbReference type="NCBI Taxonomy" id="6706"/>
    <lineage>
        <taxon>Eukaryota</taxon>
        <taxon>Metazoa</taxon>
        <taxon>Ecdysozoa</taxon>
        <taxon>Arthropoda</taxon>
        <taxon>Crustacea</taxon>
        <taxon>Multicrustacea</taxon>
        <taxon>Malacostraca</taxon>
        <taxon>Eumalacostraca</taxon>
        <taxon>Eucarida</taxon>
        <taxon>Decapoda</taxon>
        <taxon>Pleocyemata</taxon>
        <taxon>Astacidea</taxon>
        <taxon>Nephropoidea</taxon>
        <taxon>Nephropidae</taxon>
        <taxon>Homarus</taxon>
    </lineage>
</organism>
<reference evidence="3" key="1">
    <citation type="journal article" date="2021" name="Sci. Adv.">
        <title>The American lobster genome reveals insights on longevity, neural, and immune adaptations.</title>
        <authorList>
            <person name="Polinski J.M."/>
            <person name="Zimin A.V."/>
            <person name="Clark K.F."/>
            <person name="Kohn A.B."/>
            <person name="Sadowski N."/>
            <person name="Timp W."/>
            <person name="Ptitsyn A."/>
            <person name="Khanna P."/>
            <person name="Romanova D.Y."/>
            <person name="Williams P."/>
            <person name="Greenwood S.J."/>
            <person name="Moroz L.L."/>
            <person name="Walt D.R."/>
            <person name="Bodnar A.G."/>
        </authorList>
    </citation>
    <scope>NUCLEOTIDE SEQUENCE</scope>
    <source>
        <strain evidence="3">GMGI-L3</strain>
    </source>
</reference>
<proteinExistence type="inferred from homology"/>
<dbReference type="InterPro" id="IPR029052">
    <property type="entry name" value="Metallo-depent_PP-like"/>
</dbReference>
<evidence type="ECO:0000313" key="4">
    <source>
        <dbReference type="Proteomes" id="UP000747542"/>
    </source>
</evidence>
<sequence length="128" mass="14436">MVVIAGNHEVLLDQEACLFVKAADPLQVLTNATYLNEDSVTLYGIKIYGAPWTPEYHKMAFNIQRGKELRKKWSKIPKDTDILMTHGPPLGHGDLTWRKERVGCVDLLSATKNKVKPAYHVFGHIHEG</sequence>
<name>A0A8J5K0C8_HOMAM</name>